<protein>
    <submittedName>
        <fullName evidence="1">Uncharacterized protein</fullName>
    </submittedName>
</protein>
<accession>A0A847UE11</accession>
<dbReference type="RefSeq" id="WP_170093202.1">
    <property type="nucleotide sequence ID" value="NZ_WOYG01000001.1"/>
</dbReference>
<evidence type="ECO:0000313" key="1">
    <source>
        <dbReference type="EMBL" id="NLV09318.1"/>
    </source>
</evidence>
<evidence type="ECO:0000313" key="2">
    <source>
        <dbReference type="Proteomes" id="UP000608662"/>
    </source>
</evidence>
<name>A0A847UE11_9EURY</name>
<proteinExistence type="predicted"/>
<reference evidence="1" key="1">
    <citation type="submission" date="2019-12" db="EMBL/GenBank/DDBJ databases">
        <title>Whole-genome sequence of Halomicrobium mukohataei pws1.</title>
        <authorList>
            <person name="Verma D.K."/>
            <person name="Gopal K."/>
            <person name="Prasad E.S."/>
        </authorList>
    </citation>
    <scope>NUCLEOTIDE SEQUENCE</scope>
    <source>
        <strain evidence="1">Pws1</strain>
    </source>
</reference>
<gene>
    <name evidence="1" type="ORF">GOC74_05155</name>
</gene>
<dbReference type="EMBL" id="WOYG01000001">
    <property type="protein sequence ID" value="NLV09318.1"/>
    <property type="molecule type" value="Genomic_DNA"/>
</dbReference>
<dbReference type="Proteomes" id="UP000608662">
    <property type="component" value="Unassembled WGS sequence"/>
</dbReference>
<dbReference type="AlphaFoldDB" id="A0A847UE11"/>
<comment type="caution">
    <text evidence="1">The sequence shown here is derived from an EMBL/GenBank/DDBJ whole genome shotgun (WGS) entry which is preliminary data.</text>
</comment>
<sequence>MNETTLSELVEHEMSGHGESVEDIVHIEIVDAEYVDHDEFESPIETDDPSVLSDFEGRQQDWSRVYPDCTIWTDEFVYKLYDYDGKEYFDSVRRDPNGGDFA</sequence>
<organism evidence="1 2">
    <name type="scientific">Halomicrobium mukohataei</name>
    <dbReference type="NCBI Taxonomy" id="57705"/>
    <lineage>
        <taxon>Archaea</taxon>
        <taxon>Methanobacteriati</taxon>
        <taxon>Methanobacteriota</taxon>
        <taxon>Stenosarchaea group</taxon>
        <taxon>Halobacteria</taxon>
        <taxon>Halobacteriales</taxon>
        <taxon>Haloarculaceae</taxon>
        <taxon>Halomicrobium</taxon>
    </lineage>
</organism>